<proteinExistence type="predicted"/>
<reference evidence="1 2" key="1">
    <citation type="journal article" date="2005" name="DNA Res.">
        <title>Complete genome sequence of the facultative anaerobic magnetotactic bacterium Magnetospirillum sp. strain AMB-1.</title>
        <authorList>
            <person name="Matsunaga T."/>
            <person name="Okamura Y."/>
            <person name="Fukuda Y."/>
            <person name="Wahyudi A.T."/>
            <person name="Murase Y."/>
            <person name="Takeyama H."/>
        </authorList>
    </citation>
    <scope>NUCLEOTIDE SEQUENCE [LARGE SCALE GENOMIC DNA]</scope>
    <source>
        <strain evidence="2">ATCC 700264 / AMB-1</strain>
    </source>
</reference>
<dbReference type="EMBL" id="AP007255">
    <property type="protein sequence ID" value="BAE50498.1"/>
    <property type="molecule type" value="Genomic_DNA"/>
</dbReference>
<organism evidence="1 2">
    <name type="scientific">Paramagnetospirillum magneticum (strain ATCC 700264 / AMB-1)</name>
    <name type="common">Magnetospirillum magneticum</name>
    <dbReference type="NCBI Taxonomy" id="342108"/>
    <lineage>
        <taxon>Bacteria</taxon>
        <taxon>Pseudomonadati</taxon>
        <taxon>Pseudomonadota</taxon>
        <taxon>Alphaproteobacteria</taxon>
        <taxon>Rhodospirillales</taxon>
        <taxon>Magnetospirillaceae</taxon>
        <taxon>Paramagnetospirillum</taxon>
    </lineage>
</organism>
<dbReference type="Proteomes" id="UP000007058">
    <property type="component" value="Chromosome"/>
</dbReference>
<dbReference type="STRING" id="342108.amb1694"/>
<dbReference type="HOGENOM" id="CLU_1641695_0_0_5"/>
<dbReference type="KEGG" id="mag:amb1694"/>
<evidence type="ECO:0000313" key="1">
    <source>
        <dbReference type="EMBL" id="BAE50498.1"/>
    </source>
</evidence>
<gene>
    <name evidence="1" type="ordered locus">amb1694</name>
</gene>
<protein>
    <submittedName>
        <fullName evidence="1">Uncharacterized protein</fullName>
    </submittedName>
</protein>
<name>Q2W6M7_PARM1</name>
<accession>Q2W6M7</accession>
<dbReference type="AlphaFoldDB" id="Q2W6M7"/>
<sequence length="161" mass="17791">MTWLLGISAATWGEITRERKDDEGNLKPSAVVADPTVALLARWLDAHVDDAARLIPNWPSPSELFRLLESLPATPAMGPIDRKRLGLSLGRDATTGSRWLRPTRTDSGTPANVDRLVYFLHTALGARGAEAWIEYRRLALLEANLRGEPNLDTAQGWPQTK</sequence>
<keyword evidence="2" id="KW-1185">Reference proteome</keyword>
<evidence type="ECO:0000313" key="2">
    <source>
        <dbReference type="Proteomes" id="UP000007058"/>
    </source>
</evidence>